<evidence type="ECO:0000256" key="1">
    <source>
        <dbReference type="ARBA" id="ARBA00022630"/>
    </source>
</evidence>
<protein>
    <recommendedName>
        <fullName evidence="4">NADPH-dependent FMN reductase-like domain-containing protein</fullName>
    </recommendedName>
</protein>
<keyword evidence="1" id="KW-0285">Flavoprotein</keyword>
<dbReference type="InterPro" id="IPR005025">
    <property type="entry name" value="FMN_Rdtase-like_dom"/>
</dbReference>
<evidence type="ECO:0000256" key="2">
    <source>
        <dbReference type="ARBA" id="ARBA00022643"/>
    </source>
</evidence>
<dbReference type="Proteomes" id="UP001501414">
    <property type="component" value="Unassembled WGS sequence"/>
</dbReference>
<dbReference type="PANTHER" id="PTHR43408:SF2">
    <property type="entry name" value="FMN REDUCTASE (NADPH)"/>
    <property type="match status" value="1"/>
</dbReference>
<dbReference type="Pfam" id="PF03358">
    <property type="entry name" value="FMN_red"/>
    <property type="match status" value="1"/>
</dbReference>
<dbReference type="InterPro" id="IPR051814">
    <property type="entry name" value="NAD(P)H-dep_FMN_reductase"/>
</dbReference>
<proteinExistence type="predicted"/>
<dbReference type="InterPro" id="IPR029039">
    <property type="entry name" value="Flavoprotein-like_sf"/>
</dbReference>
<reference evidence="6" key="1">
    <citation type="journal article" date="2019" name="Int. J. Syst. Evol. Microbiol.">
        <title>The Global Catalogue of Microorganisms (GCM) 10K type strain sequencing project: providing services to taxonomists for standard genome sequencing and annotation.</title>
        <authorList>
            <consortium name="The Broad Institute Genomics Platform"/>
            <consortium name="The Broad Institute Genome Sequencing Center for Infectious Disease"/>
            <person name="Wu L."/>
            <person name="Ma J."/>
        </authorList>
    </citation>
    <scope>NUCLEOTIDE SEQUENCE [LARGE SCALE GENOMIC DNA]</scope>
    <source>
        <strain evidence="6">JCM 11896</strain>
    </source>
</reference>
<gene>
    <name evidence="5" type="ORF">GCM10009613_05220</name>
</gene>
<keyword evidence="3" id="KW-0560">Oxidoreductase</keyword>
<dbReference type="EMBL" id="BAAAJK010000001">
    <property type="protein sequence ID" value="GAA1380603.1"/>
    <property type="molecule type" value="Genomic_DNA"/>
</dbReference>
<comment type="caution">
    <text evidence="5">The sequence shown here is derived from an EMBL/GenBank/DDBJ whole genome shotgun (WGS) entry which is preliminary data.</text>
</comment>
<keyword evidence="2" id="KW-0288">FMN</keyword>
<dbReference type="RefSeq" id="WP_344017944.1">
    <property type="nucleotide sequence ID" value="NZ_BAAAJK010000001.1"/>
</dbReference>
<keyword evidence="6" id="KW-1185">Reference proteome</keyword>
<sequence length="181" mass="19559">MIAVLQVSVVVGNPKPRSRTARVATAVAEKLLDPGTFRITTVDLADHAHDLFRWPCTELTAINDRVAASDLVVVASPTYKATYTGLLKAFLDRYPNQGLRGVVAVPVMTGSDPRHAMGPEVHLRPLLVELGAVLPTPGLFFVTEGMDRLDTLVDEWVTDVHERLRAHLPGLRVAGVPAPSA</sequence>
<evidence type="ECO:0000313" key="5">
    <source>
        <dbReference type="EMBL" id="GAA1380603.1"/>
    </source>
</evidence>
<evidence type="ECO:0000259" key="4">
    <source>
        <dbReference type="Pfam" id="PF03358"/>
    </source>
</evidence>
<name>A0ABP4I697_9PSEU</name>
<dbReference type="Gene3D" id="3.40.50.360">
    <property type="match status" value="1"/>
</dbReference>
<dbReference type="PANTHER" id="PTHR43408">
    <property type="entry name" value="FMN REDUCTASE (NADPH)"/>
    <property type="match status" value="1"/>
</dbReference>
<dbReference type="SUPFAM" id="SSF52218">
    <property type="entry name" value="Flavoproteins"/>
    <property type="match status" value="1"/>
</dbReference>
<feature type="domain" description="NADPH-dependent FMN reductase-like" evidence="4">
    <location>
        <begin position="7"/>
        <end position="144"/>
    </location>
</feature>
<evidence type="ECO:0000256" key="3">
    <source>
        <dbReference type="ARBA" id="ARBA00023002"/>
    </source>
</evidence>
<evidence type="ECO:0000313" key="6">
    <source>
        <dbReference type="Proteomes" id="UP001501414"/>
    </source>
</evidence>
<accession>A0ABP4I697</accession>
<organism evidence="5 6">
    <name type="scientific">Pseudonocardia kongjuensis</name>
    <dbReference type="NCBI Taxonomy" id="102227"/>
    <lineage>
        <taxon>Bacteria</taxon>
        <taxon>Bacillati</taxon>
        <taxon>Actinomycetota</taxon>
        <taxon>Actinomycetes</taxon>
        <taxon>Pseudonocardiales</taxon>
        <taxon>Pseudonocardiaceae</taxon>
        <taxon>Pseudonocardia</taxon>
    </lineage>
</organism>